<dbReference type="AlphaFoldDB" id="A0A7L4YLA0"/>
<dbReference type="KEGG" id="eke:EK0264_04475"/>
<dbReference type="InParanoid" id="A0A7L4YLA0"/>
<evidence type="ECO:0000313" key="2">
    <source>
        <dbReference type="Proteomes" id="UP000463857"/>
    </source>
</evidence>
<evidence type="ECO:0000313" key="1">
    <source>
        <dbReference type="EMBL" id="QHB99613.1"/>
    </source>
</evidence>
<name>A0A7L4YLA0_9ACTN</name>
<accession>A0A7L4YLA0</accession>
<keyword evidence="2" id="KW-1185">Reference proteome</keyword>
<dbReference type="EMBL" id="CP047156">
    <property type="protein sequence ID" value="QHB99613.1"/>
    <property type="molecule type" value="Genomic_DNA"/>
</dbReference>
<proteinExistence type="predicted"/>
<dbReference type="RefSeq" id="WP_159543347.1">
    <property type="nucleotide sequence ID" value="NZ_CP047156.1"/>
</dbReference>
<gene>
    <name evidence="1" type="ORF">EK0264_04475</name>
</gene>
<protein>
    <submittedName>
        <fullName evidence="1">Uncharacterized protein</fullName>
    </submittedName>
</protein>
<dbReference type="Proteomes" id="UP000463857">
    <property type="component" value="Chromosome"/>
</dbReference>
<reference evidence="1 2" key="1">
    <citation type="journal article" date="2018" name="Int. J. Syst. Evol. Microbiol.">
        <title>Epidermidibacterium keratini gen. nov., sp. nov., a member of the family Sporichthyaceae, isolated from keratin epidermis.</title>
        <authorList>
            <person name="Lee D.G."/>
            <person name="Trujillo M.E."/>
            <person name="Kang S."/>
            <person name="Nam J.J."/>
            <person name="Kim Y.J."/>
        </authorList>
    </citation>
    <scope>NUCLEOTIDE SEQUENCE [LARGE SCALE GENOMIC DNA]</scope>
    <source>
        <strain evidence="1 2">EPI-7</strain>
    </source>
</reference>
<sequence length="63" mass="7198">MSVEVLEREAAKRELRELGSKLAERVGTCNLAELRDMSNRGELDDATMRDVERMRTLSFLLGE</sequence>
<organism evidence="1 2">
    <name type="scientific">Epidermidibacterium keratini</name>
    <dbReference type="NCBI Taxonomy" id="1891644"/>
    <lineage>
        <taxon>Bacteria</taxon>
        <taxon>Bacillati</taxon>
        <taxon>Actinomycetota</taxon>
        <taxon>Actinomycetes</taxon>
        <taxon>Sporichthyales</taxon>
        <taxon>Sporichthyaceae</taxon>
        <taxon>Epidermidibacterium</taxon>
    </lineage>
</organism>